<feature type="region of interest" description="Disordered" evidence="1">
    <location>
        <begin position="1"/>
        <end position="23"/>
    </location>
</feature>
<dbReference type="Proteomes" id="UP001437256">
    <property type="component" value="Unassembled WGS sequence"/>
</dbReference>
<evidence type="ECO:0008006" key="4">
    <source>
        <dbReference type="Google" id="ProtNLM"/>
    </source>
</evidence>
<evidence type="ECO:0000256" key="1">
    <source>
        <dbReference type="SAM" id="MobiDB-lite"/>
    </source>
</evidence>
<protein>
    <recommendedName>
        <fullName evidence="4">F-box domain-containing protein</fullName>
    </recommendedName>
</protein>
<dbReference type="EMBL" id="JBBXMP010000012">
    <property type="protein sequence ID" value="KAL0069438.1"/>
    <property type="molecule type" value="Genomic_DNA"/>
</dbReference>
<organism evidence="2 3">
    <name type="scientific">Marasmius tenuissimus</name>
    <dbReference type="NCBI Taxonomy" id="585030"/>
    <lineage>
        <taxon>Eukaryota</taxon>
        <taxon>Fungi</taxon>
        <taxon>Dikarya</taxon>
        <taxon>Basidiomycota</taxon>
        <taxon>Agaricomycotina</taxon>
        <taxon>Agaricomycetes</taxon>
        <taxon>Agaricomycetidae</taxon>
        <taxon>Agaricales</taxon>
        <taxon>Marasmiineae</taxon>
        <taxon>Marasmiaceae</taxon>
        <taxon>Marasmius</taxon>
    </lineage>
</organism>
<sequence length="594" mass="67710">MDNQASLVTKRMEKPGRNVATNNEPSVMEQNEVRRLIDQPQTRIRDIDAEISRLLAERDKLEHFVGAHSRVLSPIRRLPADILSEIFILCLPTDHFPSRDLAEAPLLLTFVCHIWRNVALRTPRLWNAIHIFIPHPAIDVGTYYEPWMQKRLEGIRNWLKQSGTLPLHLSLSTGSYPSFPNPDSRDPVFPVKGVCDEILSLLVGFSSRWMSLSLVDIIERVKDRLDELLPPNLPMLKAIQLVEEKGPFLYISKDLDVHTKNLLRRASCSLRDIRLQNFPTLRTLNDFPISWTTLTYVSLAMFPATSIPELATLTPALRTCSLEVDIDADILQVDAITPVEWPHLHTLILDFERRTPYLDDDFLGETDEVIRFLGFILTPALAYLVFKNKRGCSYQVVEGYLPPFCDLLSRSNCLDSLESLYLDFLIPDNMMVHTLQLLPGLTTLEVSNHAFHKEMWNEETPYCNVIGEETLLAITPSPSSQSSPTPAPACPALQVIRLANCAPAYAPQILNLAQLRGGRGQLKLFSIQFGDCSQVKLNEFIRAEETLAEVEELQRGEMVFEWKWDDCRIGLRDHDNALDGFYRFDDHLDSVFSR</sequence>
<gene>
    <name evidence="2" type="ORF">AAF712_003463</name>
</gene>
<evidence type="ECO:0000313" key="3">
    <source>
        <dbReference type="Proteomes" id="UP001437256"/>
    </source>
</evidence>
<evidence type="ECO:0000313" key="2">
    <source>
        <dbReference type="EMBL" id="KAL0069438.1"/>
    </source>
</evidence>
<name>A0ABR3A8V7_9AGAR</name>
<keyword evidence="3" id="KW-1185">Reference proteome</keyword>
<reference evidence="2 3" key="1">
    <citation type="submission" date="2024-05" db="EMBL/GenBank/DDBJ databases">
        <title>A draft genome resource for the thread blight pathogen Marasmius tenuissimus strain MS-2.</title>
        <authorList>
            <person name="Yulfo-Soto G.E."/>
            <person name="Baruah I.K."/>
            <person name="Amoako-Attah I."/>
            <person name="Bukari Y."/>
            <person name="Meinhardt L.W."/>
            <person name="Bailey B.A."/>
            <person name="Cohen S.P."/>
        </authorList>
    </citation>
    <scope>NUCLEOTIDE SEQUENCE [LARGE SCALE GENOMIC DNA]</scope>
    <source>
        <strain evidence="2 3">MS-2</strain>
    </source>
</reference>
<dbReference type="Gene3D" id="1.20.1280.50">
    <property type="match status" value="1"/>
</dbReference>
<accession>A0ABR3A8V7</accession>
<comment type="caution">
    <text evidence="2">The sequence shown here is derived from an EMBL/GenBank/DDBJ whole genome shotgun (WGS) entry which is preliminary data.</text>
</comment>
<proteinExistence type="predicted"/>